<comment type="caution">
    <text evidence="1">The sequence shown here is derived from an EMBL/GenBank/DDBJ whole genome shotgun (WGS) entry which is preliminary data.</text>
</comment>
<gene>
    <name evidence="1" type="ORF">HCI99_11290</name>
</gene>
<dbReference type="Proteomes" id="UP000533953">
    <property type="component" value="Unassembled WGS sequence"/>
</dbReference>
<accession>A0A7X1CCG1</accession>
<protein>
    <submittedName>
        <fullName evidence="1">Uncharacterized protein</fullName>
    </submittedName>
</protein>
<dbReference type="EMBL" id="JAASTX010000014">
    <property type="protein sequence ID" value="MBC1492422.1"/>
    <property type="molecule type" value="Genomic_DNA"/>
</dbReference>
<dbReference type="AlphaFoldDB" id="A0A7X1CCG1"/>
<evidence type="ECO:0000313" key="1">
    <source>
        <dbReference type="EMBL" id="MBC1492422.1"/>
    </source>
</evidence>
<sequence length="48" mass="5304">MGEGNDGLKPTYTDEELRDLNGKVYLVDASSGERTITVGWMNTNKVDI</sequence>
<evidence type="ECO:0000313" key="2">
    <source>
        <dbReference type="Proteomes" id="UP000533953"/>
    </source>
</evidence>
<reference evidence="1 2" key="1">
    <citation type="submission" date="2020-03" db="EMBL/GenBank/DDBJ databases">
        <title>Soil Listeria distribution.</title>
        <authorList>
            <person name="Liao J."/>
            <person name="Wiedmann M."/>
        </authorList>
    </citation>
    <scope>NUCLEOTIDE SEQUENCE [LARGE SCALE GENOMIC DNA]</scope>
    <source>
        <strain evidence="1 2">FSL L7-1547</strain>
    </source>
</reference>
<proteinExistence type="predicted"/>
<name>A0A7X1CCG1_9LIST</name>
<organism evidence="1 2">
    <name type="scientific">Listeria booriae</name>
    <dbReference type="NCBI Taxonomy" id="1552123"/>
    <lineage>
        <taxon>Bacteria</taxon>
        <taxon>Bacillati</taxon>
        <taxon>Bacillota</taxon>
        <taxon>Bacilli</taxon>
        <taxon>Bacillales</taxon>
        <taxon>Listeriaceae</taxon>
        <taxon>Listeria</taxon>
    </lineage>
</organism>
<dbReference type="RefSeq" id="WP_185401369.1">
    <property type="nucleotide sequence ID" value="NZ_JAARQY010000012.1"/>
</dbReference>